<dbReference type="Pfam" id="PF08659">
    <property type="entry name" value="KR"/>
    <property type="match status" value="1"/>
</dbReference>
<feature type="domain" description="Ketosynthase family 3 (KS3)" evidence="10">
    <location>
        <begin position="40"/>
        <end position="468"/>
    </location>
</feature>
<dbReference type="PROSITE" id="PS01162">
    <property type="entry name" value="QOR_ZETA_CRYSTAL"/>
    <property type="match status" value="1"/>
</dbReference>
<comment type="caution">
    <text evidence="12">The sequence shown here is derived from an EMBL/GenBank/DDBJ whole genome shotgun (WGS) entry which is preliminary data.</text>
</comment>
<dbReference type="Pfam" id="PF00550">
    <property type="entry name" value="PP-binding"/>
    <property type="match status" value="1"/>
</dbReference>
<dbReference type="InterPro" id="IPR036291">
    <property type="entry name" value="NAD(P)-bd_dom_sf"/>
</dbReference>
<dbReference type="PROSITE" id="PS00606">
    <property type="entry name" value="KS3_1"/>
    <property type="match status" value="1"/>
</dbReference>
<dbReference type="Gene3D" id="3.30.70.3290">
    <property type="match status" value="1"/>
</dbReference>
<dbReference type="SMART" id="SM01294">
    <property type="entry name" value="PKS_PP_betabranch"/>
    <property type="match status" value="1"/>
</dbReference>
<keyword evidence="2" id="KW-0596">Phosphopantetheine</keyword>
<dbReference type="FunFam" id="3.90.180.10:FF:000032">
    <property type="entry name" value="Probable polyketide synthase pks1"/>
    <property type="match status" value="1"/>
</dbReference>
<dbReference type="InterPro" id="IPR049552">
    <property type="entry name" value="PKS_DH_N"/>
</dbReference>
<dbReference type="SMART" id="SM00823">
    <property type="entry name" value="PKS_PP"/>
    <property type="match status" value="1"/>
</dbReference>
<evidence type="ECO:0000259" key="11">
    <source>
        <dbReference type="PROSITE" id="PS52019"/>
    </source>
</evidence>
<dbReference type="Pfam" id="PF22953">
    <property type="entry name" value="SpnB_Rossmann"/>
    <property type="match status" value="1"/>
</dbReference>
<dbReference type="InterPro" id="IPR013968">
    <property type="entry name" value="PKS_KR"/>
</dbReference>
<keyword evidence="13" id="KW-1185">Reference proteome</keyword>
<dbReference type="InterPro" id="IPR020843">
    <property type="entry name" value="ER"/>
</dbReference>
<dbReference type="SUPFAM" id="SSF52151">
    <property type="entry name" value="FabD/lysophospholipase-like"/>
    <property type="match status" value="1"/>
</dbReference>
<dbReference type="Pfam" id="PF08240">
    <property type="entry name" value="ADH_N"/>
    <property type="match status" value="1"/>
</dbReference>
<organism evidence="12 13">
    <name type="scientific">Streptomyces xanthophaeus</name>
    <dbReference type="NCBI Taxonomy" id="67385"/>
    <lineage>
        <taxon>Bacteria</taxon>
        <taxon>Bacillati</taxon>
        <taxon>Actinomycetota</taxon>
        <taxon>Actinomycetes</taxon>
        <taxon>Kitasatosporales</taxon>
        <taxon>Streptomycetaceae</taxon>
        <taxon>Streptomyces</taxon>
    </lineage>
</organism>
<dbReference type="InterPro" id="IPR002364">
    <property type="entry name" value="Quin_OxRdtase/zeta-crystal_CS"/>
</dbReference>
<dbReference type="InterPro" id="IPR018201">
    <property type="entry name" value="Ketoacyl_synth_AS"/>
</dbReference>
<dbReference type="Gene3D" id="3.40.50.11460">
    <property type="match status" value="1"/>
</dbReference>
<dbReference type="GO" id="GO:0006633">
    <property type="term" value="P:fatty acid biosynthetic process"/>
    <property type="evidence" value="ECO:0007669"/>
    <property type="project" value="InterPro"/>
</dbReference>
<name>A0A919H0Y3_9ACTN</name>
<dbReference type="InterPro" id="IPR016035">
    <property type="entry name" value="Acyl_Trfase/lysoPLipase"/>
</dbReference>
<dbReference type="Pfam" id="PF14765">
    <property type="entry name" value="PS-DH"/>
    <property type="match status" value="1"/>
</dbReference>
<feature type="region of interest" description="N-terminal hotdog fold" evidence="8">
    <location>
        <begin position="959"/>
        <end position="1082"/>
    </location>
</feature>
<dbReference type="InterPro" id="IPR011032">
    <property type="entry name" value="GroES-like_sf"/>
</dbReference>
<dbReference type="GO" id="GO:0004315">
    <property type="term" value="F:3-oxoacyl-[acyl-carrier-protein] synthase activity"/>
    <property type="evidence" value="ECO:0007669"/>
    <property type="project" value="InterPro"/>
</dbReference>
<evidence type="ECO:0000256" key="5">
    <source>
        <dbReference type="ARBA" id="ARBA00023194"/>
    </source>
</evidence>
<evidence type="ECO:0000256" key="8">
    <source>
        <dbReference type="PROSITE-ProRule" id="PRU01363"/>
    </source>
</evidence>
<dbReference type="FunFam" id="1.10.1200.10:FF:000007">
    <property type="entry name" value="Probable polyketide synthase pks17"/>
    <property type="match status" value="1"/>
</dbReference>
<feature type="domain" description="PKS/mFAS DH" evidence="11">
    <location>
        <begin position="959"/>
        <end position="1233"/>
    </location>
</feature>
<dbReference type="PROSITE" id="PS52004">
    <property type="entry name" value="KS3_2"/>
    <property type="match status" value="1"/>
</dbReference>
<dbReference type="InterPro" id="IPR020807">
    <property type="entry name" value="PKS_DH"/>
</dbReference>
<dbReference type="InterPro" id="IPR016039">
    <property type="entry name" value="Thiolase-like"/>
</dbReference>
<dbReference type="InterPro" id="IPR016036">
    <property type="entry name" value="Malonyl_transacylase_ACP-bd"/>
</dbReference>
<feature type="region of interest" description="C-terminal hotdog fold" evidence="8">
    <location>
        <begin position="1094"/>
        <end position="1233"/>
    </location>
</feature>
<dbReference type="GO" id="GO:0016491">
    <property type="term" value="F:oxidoreductase activity"/>
    <property type="evidence" value="ECO:0007669"/>
    <property type="project" value="InterPro"/>
</dbReference>
<dbReference type="InterPro" id="IPR001227">
    <property type="entry name" value="Ac_transferase_dom_sf"/>
</dbReference>
<dbReference type="PROSITE" id="PS00012">
    <property type="entry name" value="PHOSPHOPANTETHEINE"/>
    <property type="match status" value="1"/>
</dbReference>
<dbReference type="Gene3D" id="3.90.180.10">
    <property type="entry name" value="Medium-chain alcohol dehydrogenases, catalytic domain"/>
    <property type="match status" value="1"/>
</dbReference>
<dbReference type="Gene3D" id="3.10.129.110">
    <property type="entry name" value="Polyketide synthase dehydratase"/>
    <property type="match status" value="1"/>
</dbReference>
<evidence type="ECO:0000259" key="10">
    <source>
        <dbReference type="PROSITE" id="PS52004"/>
    </source>
</evidence>
<evidence type="ECO:0000313" key="12">
    <source>
        <dbReference type="EMBL" id="GHI86231.1"/>
    </source>
</evidence>
<sequence>MTTEVNDVQQQEKLVRYVKRLATDLDTTRARLKDYEDRAHEPLAIVGMSCRYPGGVTSPDELWQLVAEGRTGTSSEFPADRGWDLDNLFDPDPDHAGTSYSRGGGFVDRAAEFDAEFFGVSPREAMVMDPQQRLLLESAWEAFEDAGLDITALRGSDTGVFCGVMYQDYGFVAGTSDRRPEVEGYLSIASAGSVASGRISYTFGFTGPAVTVDTACSSSLVAVHLASQALRSRECSLALVGGVTVLARPSVFVEFSRQRGVSPDGRCKAYADAADGVGWAEGAGLLVVERLSDARRNGHKVLAVIRGSAVNQDGASNGLTAPNGPSQERVIRQALADAGLRAADVDAVEGHGTGTPLGDPIEAKALLATFGRERENGPLRLGSIKSNIGHTQAAAGVAGVIKMVKAMQNELLPRTLHVDAPSTNVDWTAGEVTLLTEAQPWLPGERLRRAGVSSFGVGGTNAHVILEEAPAETPAELAETPAVAPAATPAAPGTPGTAATAPQAVPVLLSATSDTALRAQADRLRALMIARPELSVLDLGFSSSTTRAQLDKRAAVVATDRGALLSGLKALSAAEPAAHVVEGRVTGDRAVFVFPGQGAQWEQMAVDLLDSSPVFAAEIAACGKALSAHVDWQLEDVLRGVPGAPSLERVDVVQPALFSVMVSLAALWQSYGVVPEAVLGHSQGEIAAAYVAGGLSLDDAARVVALRSRAIRERLAGKGGMASVALPVDRVEELIAPYGGRISVAAVNGPSAAVVSGEPEALDELAAACEQAEVRMTRVSVDYASHSAQVATIEAELLELLGPIAPRSGRIPFYSTLRNEFVDTSELGASYWYQNLRGQVRFESGVRALLDNGMNCFIEASPHPVLRVPVEETIQALDAADRATVLGSLRRGEGGFERFARSLSEAHAAGTAVDWEAFYADSGAGRVQLPTYAFQRRHYWMVPGTAGDPAAAGLARFDHPVLAAVVQVGDRDESLFTGRVSQDSQPWTQDHAVFGTVILPGAALVELALTAGAEAGCPVVEELVLQAPLILPEDGARQVQVTVGAADGDGRREVAVYSRPEEAGEAAVCHARGWLTDQAEPARPFGAQWPPAGAQAVPVDTLYPRVAVAGYEYGPVFQGLRAAWRAGGDLFVEVALPEGAGGDGFGLHPALFDAVLHGALVEKDLAAGVDLPFSWSGVRLGHGAGAGVGSRVRARIGRSEDSALRIDVVDERGALVVAVDALTVRPVDQAQLAGDRSGGQNALFRLDWTALTDGSAASPVSVSVAVLGGCPVPGERFADLAALELAVAEGATAPEVVAVAVESPSGSGVASAARALTAGTLDLLQRWLASEVLGGARLVVVTSNAVAVGEQAPDLVQAPVWGLVRSAQSENPGRFTLVDLDGDGDEDGAGLDWDAVVALDEPQIAVRAGDLLVPRLARAEAATVDGPWRLGSKRKGSLEDLAIIPSTGERPLGVNEVRVGIRAAGLNFRDVLIALGTYPGEAPLGSEAAGVVLEVGAEVTDLVPGDRVFGLILDAFGPVAVADRRTIVPMPDHFSFTEAAALPVVYLTAYYGLVDLAGLQPGERLLVHAAAGGVGMAAVQLARHWGVEVLATASESKWDAVRGLGVEDGLIASSRDLSFREKFLEATDGAGVDVVLNALAGGFIDASLDLLPRGGRFIEMGKADLRDPDVIAAERTGVRYRSYDLLEAGPDRIQEMLSEVVSLFDKGVLEHAPTRTWDVRRGADAFRFLREGRNTGKVVLTVPAPLDPDGTVLITGGTGGLGALFAKHLARQHGTKHLLLVSRRGPAADGVPELLAELAELGADARAAACDVSDRDQLAQLLGTLEHPLRAVIHSAGVLDDGVIGSLTPAQVERVMRPKIDAALHLHELTADMDLSAFVLFSSLAALIGSPGQANYAAANSFLDALAARRRTEGKPASSLAWGLWGDATGMTGELGEAGLARLERMGVAALSNELGLELFDAARQLDDALLVPARLDQAALRAQAQSGLLPALMRGLVRTPPRRTETVGGSLADRLAVVEPEDWERITLDLVRAQVASVLGHASAEAVDPDRAFKELGFDSLAAVELRNRLTPATGLRLPTTLVFDHPNPLAVARYLIPLAMPGTAPADAGRRSEEDDIRDLLTTISIGRLRQAGLLEALLDLASGDGGETGSPDSDAVSIDEMDVEALIRMTQEDVE</sequence>
<dbReference type="CDD" id="cd08956">
    <property type="entry name" value="KR_3_FAS_SDR_x"/>
    <property type="match status" value="1"/>
</dbReference>
<dbReference type="FunFam" id="3.40.47.10:FF:000019">
    <property type="entry name" value="Polyketide synthase type I"/>
    <property type="match status" value="1"/>
</dbReference>
<evidence type="ECO:0000256" key="4">
    <source>
        <dbReference type="ARBA" id="ARBA00022679"/>
    </source>
</evidence>
<accession>A0A919H0Y3</accession>
<dbReference type="SUPFAM" id="SSF51735">
    <property type="entry name" value="NAD(P)-binding Rossmann-fold domains"/>
    <property type="match status" value="3"/>
</dbReference>
<evidence type="ECO:0000256" key="1">
    <source>
        <dbReference type="ARBA" id="ARBA00004792"/>
    </source>
</evidence>
<dbReference type="PANTHER" id="PTHR43775:SF51">
    <property type="entry name" value="INACTIVE PHENOLPHTHIOCEROL SYNTHESIS POLYKETIDE SYNTHASE TYPE I PKS1-RELATED"/>
    <property type="match status" value="1"/>
</dbReference>
<dbReference type="Gene3D" id="1.10.1200.10">
    <property type="entry name" value="ACP-like"/>
    <property type="match status" value="1"/>
</dbReference>
<evidence type="ECO:0000256" key="6">
    <source>
        <dbReference type="ARBA" id="ARBA00023268"/>
    </source>
</evidence>
<keyword evidence="3" id="KW-0597">Phosphoprotein</keyword>
<dbReference type="Pfam" id="PF00109">
    <property type="entry name" value="ketoacyl-synt"/>
    <property type="match status" value="1"/>
</dbReference>
<dbReference type="SMART" id="SM00825">
    <property type="entry name" value="PKS_KS"/>
    <property type="match status" value="1"/>
</dbReference>
<dbReference type="SUPFAM" id="SSF53901">
    <property type="entry name" value="Thiolase-like"/>
    <property type="match status" value="1"/>
</dbReference>
<dbReference type="SUPFAM" id="SSF50129">
    <property type="entry name" value="GroES-like"/>
    <property type="match status" value="1"/>
</dbReference>
<dbReference type="PROSITE" id="PS50075">
    <property type="entry name" value="CARRIER"/>
    <property type="match status" value="1"/>
</dbReference>
<dbReference type="InterPro" id="IPR013154">
    <property type="entry name" value="ADH-like_N"/>
</dbReference>
<dbReference type="Gene3D" id="3.40.50.720">
    <property type="entry name" value="NAD(P)-binding Rossmann-like Domain"/>
    <property type="match status" value="1"/>
</dbReference>
<dbReference type="FunFam" id="3.40.50.720:FF:000209">
    <property type="entry name" value="Polyketide synthase Pks12"/>
    <property type="match status" value="1"/>
</dbReference>
<dbReference type="InterPro" id="IPR006162">
    <property type="entry name" value="Ppantetheine_attach_site"/>
</dbReference>
<dbReference type="GO" id="GO:0008270">
    <property type="term" value="F:zinc ion binding"/>
    <property type="evidence" value="ECO:0007669"/>
    <property type="project" value="InterPro"/>
</dbReference>
<dbReference type="SUPFAM" id="SSF47336">
    <property type="entry name" value="ACP-like"/>
    <property type="match status" value="1"/>
</dbReference>
<dbReference type="SMART" id="SM00822">
    <property type="entry name" value="PKS_KR"/>
    <property type="match status" value="1"/>
</dbReference>
<dbReference type="InterPro" id="IPR042104">
    <property type="entry name" value="PKS_dehydratase_sf"/>
</dbReference>
<dbReference type="CDD" id="cd05195">
    <property type="entry name" value="enoyl_red"/>
    <property type="match status" value="1"/>
</dbReference>
<keyword evidence="5" id="KW-0045">Antibiotic biosynthesis</keyword>
<dbReference type="SMART" id="SM00827">
    <property type="entry name" value="PKS_AT"/>
    <property type="match status" value="1"/>
</dbReference>
<dbReference type="SMART" id="SM00829">
    <property type="entry name" value="PKS_ER"/>
    <property type="match status" value="1"/>
</dbReference>
<dbReference type="Pfam" id="PF00698">
    <property type="entry name" value="Acyl_transf_1"/>
    <property type="match status" value="1"/>
</dbReference>
<dbReference type="PANTHER" id="PTHR43775">
    <property type="entry name" value="FATTY ACID SYNTHASE"/>
    <property type="match status" value="1"/>
</dbReference>
<dbReference type="InterPro" id="IPR014031">
    <property type="entry name" value="Ketoacyl_synth_C"/>
</dbReference>
<comment type="pathway">
    <text evidence="1">Antibiotic biosynthesis.</text>
</comment>
<dbReference type="InterPro" id="IPR009081">
    <property type="entry name" value="PP-bd_ACP"/>
</dbReference>
<dbReference type="Pfam" id="PF21089">
    <property type="entry name" value="PKS_DH_N"/>
    <property type="match status" value="1"/>
</dbReference>
<dbReference type="Pfam" id="PF02801">
    <property type="entry name" value="Ketoacyl-synt_C"/>
    <property type="match status" value="1"/>
</dbReference>
<feature type="active site" description="Proton donor; for dehydratase activity" evidence="8">
    <location>
        <position position="1153"/>
    </location>
</feature>
<dbReference type="CDD" id="cd00833">
    <property type="entry name" value="PKS"/>
    <property type="match status" value="1"/>
</dbReference>
<dbReference type="SMART" id="SM00826">
    <property type="entry name" value="PKS_DH"/>
    <property type="match status" value="1"/>
</dbReference>
<protein>
    <submittedName>
        <fullName evidence="12">Phenolphthiocerol synthesis polyketide synthase type I Pks15/1</fullName>
    </submittedName>
</protein>
<dbReference type="InterPro" id="IPR032821">
    <property type="entry name" value="PKS_assoc"/>
</dbReference>
<dbReference type="InterPro" id="IPR057326">
    <property type="entry name" value="KR_dom"/>
</dbReference>
<dbReference type="InterPro" id="IPR014030">
    <property type="entry name" value="Ketoacyl_synth_N"/>
</dbReference>
<evidence type="ECO:0000313" key="13">
    <source>
        <dbReference type="Proteomes" id="UP000600026"/>
    </source>
</evidence>
<dbReference type="SUPFAM" id="SSF55048">
    <property type="entry name" value="Probable ACP-binding domain of malonyl-CoA ACP transacylase"/>
    <property type="match status" value="1"/>
</dbReference>
<dbReference type="Pfam" id="PF16197">
    <property type="entry name" value="KAsynt_C_assoc"/>
    <property type="match status" value="1"/>
</dbReference>
<evidence type="ECO:0000256" key="3">
    <source>
        <dbReference type="ARBA" id="ARBA00022553"/>
    </source>
</evidence>
<dbReference type="FunFam" id="3.40.366.10:FF:000002">
    <property type="entry name" value="Probable polyketide synthase 2"/>
    <property type="match status" value="1"/>
</dbReference>
<reference evidence="12" key="1">
    <citation type="submission" date="2020-09" db="EMBL/GenBank/DDBJ databases">
        <title>Whole genome shotgun sequence of Streptomyces xanthophaeus NBRC 12829.</title>
        <authorList>
            <person name="Komaki H."/>
            <person name="Tamura T."/>
        </authorList>
    </citation>
    <scope>NUCLEOTIDE SEQUENCE</scope>
    <source>
        <strain evidence="12">NBRC 12829</strain>
    </source>
</reference>
<dbReference type="InterPro" id="IPR049551">
    <property type="entry name" value="PKS_DH_C"/>
</dbReference>
<dbReference type="GO" id="GO:0004312">
    <property type="term" value="F:fatty acid synthase activity"/>
    <property type="evidence" value="ECO:0007669"/>
    <property type="project" value="TreeGrafter"/>
</dbReference>
<dbReference type="InterPro" id="IPR036736">
    <property type="entry name" value="ACP-like_sf"/>
</dbReference>
<keyword evidence="4" id="KW-0808">Transferase</keyword>
<evidence type="ECO:0000256" key="2">
    <source>
        <dbReference type="ARBA" id="ARBA00022450"/>
    </source>
</evidence>
<dbReference type="InterPro" id="IPR055123">
    <property type="entry name" value="SpnB-like_Rossmann"/>
</dbReference>
<dbReference type="InterPro" id="IPR050091">
    <property type="entry name" value="PKS_NRPS_Biosynth_Enz"/>
</dbReference>
<evidence type="ECO:0000256" key="7">
    <source>
        <dbReference type="ARBA" id="ARBA00023315"/>
    </source>
</evidence>
<dbReference type="Gene3D" id="3.40.366.10">
    <property type="entry name" value="Malonyl-Coenzyme A Acyl Carrier Protein, domain 2"/>
    <property type="match status" value="1"/>
</dbReference>
<dbReference type="Pfam" id="PF13602">
    <property type="entry name" value="ADH_zinc_N_2"/>
    <property type="match status" value="1"/>
</dbReference>
<dbReference type="Proteomes" id="UP000600026">
    <property type="component" value="Unassembled WGS sequence"/>
</dbReference>
<proteinExistence type="predicted"/>
<dbReference type="InterPro" id="IPR049900">
    <property type="entry name" value="PKS_mFAS_DH"/>
</dbReference>
<feature type="domain" description="Carrier" evidence="9">
    <location>
        <begin position="2026"/>
        <end position="2101"/>
    </location>
</feature>
<dbReference type="InterPro" id="IPR014043">
    <property type="entry name" value="Acyl_transferase_dom"/>
</dbReference>
<keyword evidence="7" id="KW-0012">Acyltransferase</keyword>
<dbReference type="Gene3D" id="3.40.47.10">
    <property type="match status" value="1"/>
</dbReference>
<dbReference type="GO" id="GO:0033068">
    <property type="term" value="P:macrolide biosynthetic process"/>
    <property type="evidence" value="ECO:0007669"/>
    <property type="project" value="UniProtKB-ARBA"/>
</dbReference>
<keyword evidence="6" id="KW-0511">Multifunctional enzyme</keyword>
<gene>
    <name evidence="12" type="primary">pks15/1</name>
    <name evidence="12" type="ORF">Sxan_35950</name>
</gene>
<feature type="active site" description="Proton acceptor; for dehydratase activity" evidence="8">
    <location>
        <position position="991"/>
    </location>
</feature>
<dbReference type="PROSITE" id="PS52019">
    <property type="entry name" value="PKS_MFAS_DH"/>
    <property type="match status" value="1"/>
</dbReference>
<evidence type="ECO:0000259" key="9">
    <source>
        <dbReference type="PROSITE" id="PS50075"/>
    </source>
</evidence>
<dbReference type="EMBL" id="BNEE01000006">
    <property type="protein sequence ID" value="GHI86231.1"/>
    <property type="molecule type" value="Genomic_DNA"/>
</dbReference>
<dbReference type="InterPro" id="IPR020806">
    <property type="entry name" value="PKS_PP-bd"/>
</dbReference>
<dbReference type="GO" id="GO:0031177">
    <property type="term" value="F:phosphopantetheine binding"/>
    <property type="evidence" value="ECO:0007669"/>
    <property type="project" value="InterPro"/>
</dbReference>
<dbReference type="InterPro" id="IPR020841">
    <property type="entry name" value="PKS_Beta-ketoAc_synthase_dom"/>
</dbReference>